<protein>
    <submittedName>
        <fullName evidence="3">Uncharacterized protein</fullName>
    </submittedName>
</protein>
<dbReference type="OrthoDB" id="4843850at2"/>
<keyword evidence="2" id="KW-0472">Membrane</keyword>
<reference evidence="3 4" key="1">
    <citation type="submission" date="2019-07" db="EMBL/GenBank/DDBJ databases">
        <title>Whole genome shotgun sequence of Knoellia locipacati NBRC 109775.</title>
        <authorList>
            <person name="Hosoyama A."/>
            <person name="Uohara A."/>
            <person name="Ohji S."/>
            <person name="Ichikawa N."/>
        </authorList>
    </citation>
    <scope>NUCLEOTIDE SEQUENCE [LARGE SCALE GENOMIC DNA]</scope>
    <source>
        <strain evidence="3 4">NBRC 109775</strain>
    </source>
</reference>
<dbReference type="AlphaFoldDB" id="A0A512SWN1"/>
<dbReference type="RefSeq" id="WP_147061879.1">
    <property type="nucleotide sequence ID" value="NZ_BAABDN010000001.1"/>
</dbReference>
<dbReference type="Proteomes" id="UP000321793">
    <property type="component" value="Unassembled WGS sequence"/>
</dbReference>
<proteinExistence type="predicted"/>
<organism evidence="3 4">
    <name type="scientific">Knoellia locipacati</name>
    <dbReference type="NCBI Taxonomy" id="882824"/>
    <lineage>
        <taxon>Bacteria</taxon>
        <taxon>Bacillati</taxon>
        <taxon>Actinomycetota</taxon>
        <taxon>Actinomycetes</taxon>
        <taxon>Micrococcales</taxon>
        <taxon>Intrasporangiaceae</taxon>
        <taxon>Knoellia</taxon>
    </lineage>
</organism>
<feature type="transmembrane region" description="Helical" evidence="2">
    <location>
        <begin position="12"/>
        <end position="31"/>
    </location>
</feature>
<evidence type="ECO:0000256" key="1">
    <source>
        <dbReference type="SAM" id="MobiDB-lite"/>
    </source>
</evidence>
<keyword evidence="2" id="KW-0812">Transmembrane</keyword>
<name>A0A512SWN1_9MICO</name>
<keyword evidence="4" id="KW-1185">Reference proteome</keyword>
<accession>A0A512SWN1</accession>
<dbReference type="EMBL" id="BKBA01000003">
    <property type="protein sequence ID" value="GEQ12349.1"/>
    <property type="molecule type" value="Genomic_DNA"/>
</dbReference>
<comment type="caution">
    <text evidence="3">The sequence shown here is derived from an EMBL/GenBank/DDBJ whole genome shotgun (WGS) entry which is preliminary data.</text>
</comment>
<feature type="region of interest" description="Disordered" evidence="1">
    <location>
        <begin position="41"/>
        <end position="63"/>
    </location>
</feature>
<evidence type="ECO:0000313" key="4">
    <source>
        <dbReference type="Proteomes" id="UP000321793"/>
    </source>
</evidence>
<evidence type="ECO:0000313" key="3">
    <source>
        <dbReference type="EMBL" id="GEQ12349.1"/>
    </source>
</evidence>
<keyword evidence="2" id="KW-1133">Transmembrane helix</keyword>
<sequence length="63" mass="6533">MDRSDEPSAFAWIMSGTVTAVVAAGLGKFLLDRRRARAALEASDAQAAAADDDAQAESEGHPS</sequence>
<gene>
    <name evidence="3" type="ORF">KLO01_03960</name>
</gene>
<evidence type="ECO:0000256" key="2">
    <source>
        <dbReference type="SAM" id="Phobius"/>
    </source>
</evidence>